<dbReference type="SMART" id="SM01214">
    <property type="entry name" value="Fmp27_GFWDK"/>
    <property type="match status" value="1"/>
</dbReference>
<feature type="compositionally biased region" description="Low complexity" evidence="1">
    <location>
        <begin position="2678"/>
        <end position="2687"/>
    </location>
</feature>
<feature type="domain" description="FMP27/BLTP2/Hobbit GFWDK motif-containing RBG unit" evidence="2">
    <location>
        <begin position="1159"/>
        <end position="1307"/>
    </location>
</feature>
<feature type="region of interest" description="Disordered" evidence="1">
    <location>
        <begin position="1576"/>
        <end position="1600"/>
    </location>
</feature>
<keyword evidence="3" id="KW-1185">Reference proteome</keyword>
<feature type="region of interest" description="Disordered" evidence="1">
    <location>
        <begin position="2037"/>
        <end position="2058"/>
    </location>
</feature>
<feature type="compositionally biased region" description="Basic and acidic residues" evidence="1">
    <location>
        <begin position="1814"/>
        <end position="1835"/>
    </location>
</feature>
<feature type="compositionally biased region" description="Basic and acidic residues" evidence="1">
    <location>
        <begin position="1725"/>
        <end position="1745"/>
    </location>
</feature>
<feature type="compositionally biased region" description="Basic and acidic residues" evidence="1">
    <location>
        <begin position="1586"/>
        <end position="1600"/>
    </location>
</feature>
<evidence type="ECO:0000313" key="4">
    <source>
        <dbReference type="RefSeq" id="XP_022131705.1"/>
    </source>
</evidence>
<feature type="compositionally biased region" description="Basic residues" evidence="1">
    <location>
        <begin position="116"/>
        <end position="127"/>
    </location>
</feature>
<accession>A0A6J1BQF7</accession>
<protein>
    <submittedName>
        <fullName evidence="4">Protein SABRE</fullName>
    </submittedName>
</protein>
<dbReference type="GeneID" id="111004812"/>
<evidence type="ECO:0000259" key="2">
    <source>
        <dbReference type="SMART" id="SM01214"/>
    </source>
</evidence>
<feature type="compositionally biased region" description="Basic and acidic residues" evidence="1">
    <location>
        <begin position="2370"/>
        <end position="2380"/>
    </location>
</feature>
<dbReference type="InterPro" id="IPR045167">
    <property type="entry name" value="Hobbit"/>
</dbReference>
<dbReference type="RefSeq" id="XP_022131705.1">
    <property type="nucleotide sequence ID" value="XM_022276013.1"/>
</dbReference>
<feature type="region of interest" description="Disordered" evidence="1">
    <location>
        <begin position="2400"/>
        <end position="2442"/>
    </location>
</feature>
<feature type="region of interest" description="Disordered" evidence="1">
    <location>
        <begin position="2311"/>
        <end position="2380"/>
    </location>
</feature>
<proteinExistence type="predicted"/>
<dbReference type="KEGG" id="mcha:111004812"/>
<name>A0A6J1BQF7_MOMCH</name>
<feature type="compositionally biased region" description="Polar residues" evidence="1">
    <location>
        <begin position="1836"/>
        <end position="1853"/>
    </location>
</feature>
<feature type="compositionally biased region" description="Low complexity" evidence="1">
    <location>
        <begin position="2643"/>
        <end position="2656"/>
    </location>
</feature>
<dbReference type="PANTHER" id="PTHR15678">
    <property type="entry name" value="ANTIGEN MLAA-22-RELATED"/>
    <property type="match status" value="1"/>
</dbReference>
<feature type="region of interest" description="Disordered" evidence="1">
    <location>
        <begin position="2632"/>
        <end position="2695"/>
    </location>
</feature>
<feature type="compositionally biased region" description="Acidic residues" evidence="1">
    <location>
        <begin position="2044"/>
        <end position="2058"/>
    </location>
</feature>
<feature type="compositionally biased region" description="Basic and acidic residues" evidence="1">
    <location>
        <begin position="2411"/>
        <end position="2442"/>
    </location>
</feature>
<feature type="compositionally biased region" description="Polar residues" evidence="1">
    <location>
        <begin position="2345"/>
        <end position="2365"/>
    </location>
</feature>
<dbReference type="Proteomes" id="UP000504603">
    <property type="component" value="Unplaced"/>
</dbReference>
<dbReference type="OrthoDB" id="1562405at2759"/>
<feature type="compositionally biased region" description="Polar residues" evidence="1">
    <location>
        <begin position="1751"/>
        <end position="1776"/>
    </location>
</feature>
<evidence type="ECO:0000313" key="3">
    <source>
        <dbReference type="Proteomes" id="UP000504603"/>
    </source>
</evidence>
<dbReference type="Pfam" id="PF10344">
    <property type="entry name" value="Hobbit"/>
    <property type="match status" value="1"/>
</dbReference>
<organism evidence="3 4">
    <name type="scientific">Momordica charantia</name>
    <name type="common">Bitter gourd</name>
    <name type="synonym">Balsam pear</name>
    <dbReference type="NCBI Taxonomy" id="3673"/>
    <lineage>
        <taxon>Eukaryota</taxon>
        <taxon>Viridiplantae</taxon>
        <taxon>Streptophyta</taxon>
        <taxon>Embryophyta</taxon>
        <taxon>Tracheophyta</taxon>
        <taxon>Spermatophyta</taxon>
        <taxon>Magnoliopsida</taxon>
        <taxon>eudicotyledons</taxon>
        <taxon>Gunneridae</taxon>
        <taxon>Pentapetalae</taxon>
        <taxon>rosids</taxon>
        <taxon>fabids</taxon>
        <taxon>Cucurbitales</taxon>
        <taxon>Cucurbitaceae</taxon>
        <taxon>Momordiceae</taxon>
        <taxon>Momordica</taxon>
    </lineage>
</organism>
<feature type="region of interest" description="Disordered" evidence="1">
    <location>
        <begin position="792"/>
        <end position="817"/>
    </location>
</feature>
<dbReference type="InterPro" id="IPR019441">
    <property type="entry name" value="FMP27/BLTP2/Hobbit_GFWDK_RBG"/>
</dbReference>
<sequence>MAASPVKFLFGFLLLSITLWLFFMFASRLVAWILSRVVGASVAFRVGGWKCLRDVVIKFRKGAIESISVGEIKLSLRQSLVKLGVGFISRDPKLQILICDLEVTMRPSNKGGPKSSKPRRPRTRTSGRGKWMVVANIARYLSVSVTDLVLKTPKATIEVKDFSIDISKNGGTSSNLFVKLQILPIFVHLGEPRVSYEQSSNLSSGGSAVNSSFSTMEKSSAPFSCEEFSLYSEFGHDREAGIIVKNVDITFGEINLNLNEELFSKSKKGTDTTFPSDKTVESTAESLPTVKPQKKQALASLSKYTSIFPEKVSFSLPKLNVKFVHREHELVVENNIMGIQFKIIKSRCSEDLGESARFDLQMEFSEIHLLREAGTSVLEILKVDVVTFVYVPTQSASPIRAEVDLKLGGTQCNIIMNRLKPWLRLHSSKNKKMVLRKETSSEKPQSSEPKATIMWTFTMSAPEMTIVLYSISGSPLYHGCSQSSHLFANNISNIGTTVHMELGELNLHLADEYQECLKESLFAVESNSGSLIHIAKISLDWGKKDVEQSEEEGQRSKLVLSVDVTGMGVYFTFKRIESLVSTAMIFKSLLKQLSGSRKKPTQSRGDRSTKSSGKGTKLLKLNLERCSITFCGDMGLENTTVADPKRVNYGSQGGQVIISVNADGTPRCASVMSAVYDECKSLNYSIALDIFHLSLCVNKEKQSTQVEVERARSIYQEHLEGQGEDTKLTFFDMQNAKFVRRSGGQKEISVCSLFSATDISVRWEPDVHLSLLELGLQLKLLVNNKKEQVDNNIFAEDPSNSKDSEQTTETISESGQPDKYKKRESIFAVDVEMLRVFAVAGDGVDTVVQVQSIFSENARIGVLLEGLFLSFNGSRVLKSSRMQISRIPRASTGACDMKVPVTTWDWVIQGLDIHICLPFRLQLRAIDDSVEDMLRALKLVTAAKTSLIFPMKKESSKAKKASSSKVGGLKFCIRKLTADIEEEPLQGWLDEHYQLMRKEASELAVRLTFLDDFISKANNVTKTAETSESTQERKAYYNGAEVDVQNPTDVLRMRDEIYRQSFQSYYRACQNLRLSEGSGACSEGFQSGFKPSTARTSLMSISATDLDVTLTKIDGGDTGMIDVLKRLDPVCVQDNIPFSRLYGRNILLNAGSLAVLLRNYTFPLFSATSGKCEGCLVMAQQATCFQPQIFQDVYVGRWRKVQMLRSASGTTPAMKTYSDLPIHFQKAELSFGVGYEPVFADISYAFTVALRRANLSVMNPGPLILPPKKEKSLPWWDDMRYYIHGNITLSFSETRWNILATTDPYEKLDTLKVLSGELEIQQSDGRVFLSAKDFKILTSSLESMANSRGQKLPDGISGTLLETPLFTLEVIMEWECDSGTPLNHYLHALPIEGKLREFVYDPFRSTSLSLQWNFSLRPPLTCEKQLSDKNECSTRLSFGAHDLAWIVKFWNLNYLPPHKLRTFSRWARFGVPRIVRSGNLPMDKVMTEFMLRIETSSPEIRHVPLDDDDPAKGLTFSMSKLKYEIGFSRGKQKYTFECKRDTLDLVYQGVDLHMLKVFINKENSSSVAKVVQMTRKNSQSASMDKVPVEKGNNKGSLTEKHRDDGFLLSSDYFTVRRQTPKADPARLLAWKEAGRRNLEMTYVRSEYGNGSESDEHARSDPSDDDGYNVVVADNCQRIFVYGLKLLWTLENRDAVWSFVGGLSKAFAPSKPSPSRQYAQRKLLEENQPHDRAQVCEDGEVSKPPDNDGIIASTSQSEALELQPATSHGIQTDNLSSADKGENLPSADKGENLPSADNGDNLPSADKGDNLPSADKGDNLSSADKRENLSSADKGENLSSAPARNGNVDDNSGEGTRHFMVNVVAPQFNLHSEEANGRFLLAAASGRVLARSFHSVLQVGYDMIEQALGTGNVQIPECQPEMTWNRMEFSVMLEHVQAHVAPTDVDPGAGLQWLPKILKNSPKVKRTGALLERVFMPCDMYFRYTRHKGGTPELKVKPLKELTFTSHNITATMTSRQFQVMLDVLTNLLFARLPKPRKSSLPFPSEDDEDVEEEADEVVPDGVEEVELAKINLERKEREQKLIVNDIKKLSLYCDVNNDLNPEKDGEMWMISGGKNLLVQGLKRELVNAQKSRKTASASLRMALQKAAQIRLMEKEKNKSPSYAMRISLKIDKVVWSMLVDGKSFAEAELNDMFYDFDRDYKDIGIALFTTKYFVVRNCLPNAKSDMLLSAWNPPPEWGKKVMIRVDAKQGAPRDGNSLLEMFQVDIYPLKIHLTETMYRMMWEYLFPEEEQDSQRRQEAWKISTAAGSKRVKKGSSVHEVSASNTQSKESDMFSKLTLSLGGQGSANAESAQASKSQNPKSNAGSGTAPELRRTSSFDRSWEETVAESVATELVLQSITKSGPLGSTEQQDEGKNKSKDPKAIKAGRSSHEEKKVVKVQDEKRSRPRKLMEFHNIKISQVELCVTYEGSRFVVNDLKLLMDTFHRVEFTGTWRRLFSRVKKHIIWGVLKSVTGMQGKKFKDKAHTQKDASNMAVPDSDFNLSDNEGALVVKSDQHPITWLNKRPTDGAGDGFVTSIRGLFNNQRKKAKAFVLRTMRGEENDFQGDWSDTDAEFSPFARQLTITKAKRLIRRHTKKFRARQKGSSSQQRESMPSSPRETTPYESDSSSGSSPFEDFNEQELLQLQQLQGGDAPSET</sequence>
<evidence type="ECO:0000256" key="1">
    <source>
        <dbReference type="SAM" id="MobiDB-lite"/>
    </source>
</evidence>
<reference evidence="4" key="1">
    <citation type="submission" date="2025-08" db="UniProtKB">
        <authorList>
            <consortium name="RefSeq"/>
        </authorList>
    </citation>
    <scope>IDENTIFICATION</scope>
    <source>
        <strain evidence="4">OHB3-1</strain>
    </source>
</reference>
<gene>
    <name evidence="4" type="primary">LOC111004812</name>
</gene>
<feature type="region of interest" description="Disordered" evidence="1">
    <location>
        <begin position="1725"/>
        <end position="1853"/>
    </location>
</feature>
<feature type="region of interest" description="Disordered" evidence="1">
    <location>
        <begin position="1645"/>
        <end position="1667"/>
    </location>
</feature>
<dbReference type="PANTHER" id="PTHR15678:SF6">
    <property type="entry name" value="BRIDGE-LIKE LIPID TRANSFER PROTEIN FAMILY MEMBER 2"/>
    <property type="match status" value="1"/>
</dbReference>
<feature type="region of interest" description="Disordered" evidence="1">
    <location>
        <begin position="107"/>
        <end position="127"/>
    </location>
</feature>